<dbReference type="Pfam" id="PF13231">
    <property type="entry name" value="PMT_2"/>
    <property type="match status" value="1"/>
</dbReference>
<organism evidence="2 3">
    <name type="scientific">Mycolicibacterium sarraceniae</name>
    <dbReference type="NCBI Taxonomy" id="1534348"/>
    <lineage>
        <taxon>Bacteria</taxon>
        <taxon>Bacillati</taxon>
        <taxon>Actinomycetota</taxon>
        <taxon>Actinomycetes</taxon>
        <taxon>Mycobacteriales</taxon>
        <taxon>Mycobacteriaceae</taxon>
        <taxon>Mycolicibacterium</taxon>
    </lineage>
</organism>
<evidence type="ECO:0000259" key="1">
    <source>
        <dbReference type="Pfam" id="PF13231"/>
    </source>
</evidence>
<keyword evidence="3" id="KW-1185">Reference proteome</keyword>
<proteinExistence type="predicted"/>
<dbReference type="InterPro" id="IPR038731">
    <property type="entry name" value="RgtA/B/C-like"/>
</dbReference>
<feature type="domain" description="Glycosyltransferase RgtA/B/C/D-like" evidence="1">
    <location>
        <begin position="4"/>
        <end position="55"/>
    </location>
</feature>
<dbReference type="AlphaFoldDB" id="A0A7I7SR08"/>
<dbReference type="RefSeq" id="WP_163695524.1">
    <property type="nucleotide sequence ID" value="NZ_AP022595.1"/>
</dbReference>
<sequence>MCGAYCAVRAMERASVKWLMLAVAALGFAFLANMLEGLMVAPAFGLAYLLVAPTSSRPYLAGSTDNNFMNLVIGYNGLARILGREQAGAPGAAAPPEGLQQHGGFGGFGRQDPGITELFTG</sequence>
<accession>A0A7I7SR08</accession>
<protein>
    <recommendedName>
        <fullName evidence="1">Glycosyltransferase RgtA/B/C/D-like domain-containing protein</fullName>
    </recommendedName>
</protein>
<reference evidence="2 3" key="1">
    <citation type="journal article" date="2019" name="Emerg. Microbes Infect.">
        <title>Comprehensive subspecies identification of 175 nontuberculous mycobacteria species based on 7547 genomic profiles.</title>
        <authorList>
            <person name="Matsumoto Y."/>
            <person name="Kinjo T."/>
            <person name="Motooka D."/>
            <person name="Nabeya D."/>
            <person name="Jung N."/>
            <person name="Uechi K."/>
            <person name="Horii T."/>
            <person name="Iida T."/>
            <person name="Fujita J."/>
            <person name="Nakamura S."/>
        </authorList>
    </citation>
    <scope>NUCLEOTIDE SEQUENCE [LARGE SCALE GENOMIC DNA]</scope>
    <source>
        <strain evidence="2 3">JCM 30395</strain>
    </source>
</reference>
<name>A0A7I7SR08_9MYCO</name>
<dbReference type="EMBL" id="AP022595">
    <property type="protein sequence ID" value="BBY58226.1"/>
    <property type="molecule type" value="Genomic_DNA"/>
</dbReference>
<dbReference type="KEGG" id="msar:MSAR_13620"/>
<evidence type="ECO:0000313" key="3">
    <source>
        <dbReference type="Proteomes" id="UP000466445"/>
    </source>
</evidence>
<evidence type="ECO:0000313" key="2">
    <source>
        <dbReference type="EMBL" id="BBY58226.1"/>
    </source>
</evidence>
<gene>
    <name evidence="2" type="ORF">MSAR_13620</name>
</gene>
<dbReference type="Proteomes" id="UP000466445">
    <property type="component" value="Chromosome"/>
</dbReference>